<proteinExistence type="predicted"/>
<comment type="caution">
    <text evidence="2">The sequence shown here is derived from an EMBL/GenBank/DDBJ whole genome shotgun (WGS) entry which is preliminary data.</text>
</comment>
<keyword evidence="3" id="KW-1185">Reference proteome</keyword>
<organism evidence="2 3">
    <name type="scientific">Racocetra fulgida</name>
    <dbReference type="NCBI Taxonomy" id="60492"/>
    <lineage>
        <taxon>Eukaryota</taxon>
        <taxon>Fungi</taxon>
        <taxon>Fungi incertae sedis</taxon>
        <taxon>Mucoromycota</taxon>
        <taxon>Glomeromycotina</taxon>
        <taxon>Glomeromycetes</taxon>
        <taxon>Diversisporales</taxon>
        <taxon>Gigasporaceae</taxon>
        <taxon>Racocetra</taxon>
    </lineage>
</organism>
<gene>
    <name evidence="2" type="ORF">RFULGI_LOCUS14823</name>
</gene>
<evidence type="ECO:0000313" key="3">
    <source>
        <dbReference type="Proteomes" id="UP000789396"/>
    </source>
</evidence>
<dbReference type="InterPro" id="IPR000644">
    <property type="entry name" value="CBS_dom"/>
</dbReference>
<feature type="non-terminal residue" evidence="2">
    <location>
        <position position="251"/>
    </location>
</feature>
<dbReference type="AlphaFoldDB" id="A0A9N9J7T1"/>
<dbReference type="InterPro" id="IPR046342">
    <property type="entry name" value="CBS_dom_sf"/>
</dbReference>
<evidence type="ECO:0000313" key="2">
    <source>
        <dbReference type="EMBL" id="CAG8767754.1"/>
    </source>
</evidence>
<feature type="domain" description="CBS" evidence="1">
    <location>
        <begin position="54"/>
        <end position="103"/>
    </location>
</feature>
<dbReference type="Proteomes" id="UP000789396">
    <property type="component" value="Unassembled WGS sequence"/>
</dbReference>
<dbReference type="Gene3D" id="3.10.580.10">
    <property type="entry name" value="CBS-domain"/>
    <property type="match status" value="1"/>
</dbReference>
<evidence type="ECO:0000259" key="1">
    <source>
        <dbReference type="SMART" id="SM00116"/>
    </source>
</evidence>
<sequence length="251" mass="28680">KIIFLKDNSSLLQKMAVQQPIVDSSLRIASDPNDQLQKLKIDVLISEARKPIEPLVYARTTDKVALILNLLRIHNIISLPIYDPSKGKFIAIVNVVHILRFLMLRKAYSLPVSTNESIDKESQTRELKEKIENDLKDVYDFQVIEVINSIEPKALDSFKMYHKSTPLIVGLQAMGTKENDYSILVSIAKEKETMEGDIQKASILTQWDAINFLMNNEMLKTNKAFDLPANKAMQRNWISFTKKDDPNQPSH</sequence>
<dbReference type="OrthoDB" id="449052at2759"/>
<dbReference type="SMART" id="SM00116">
    <property type="entry name" value="CBS"/>
    <property type="match status" value="1"/>
</dbReference>
<protein>
    <submittedName>
        <fullName evidence="2">12481_t:CDS:1</fullName>
    </submittedName>
</protein>
<reference evidence="2" key="1">
    <citation type="submission" date="2021-06" db="EMBL/GenBank/DDBJ databases">
        <authorList>
            <person name="Kallberg Y."/>
            <person name="Tangrot J."/>
            <person name="Rosling A."/>
        </authorList>
    </citation>
    <scope>NUCLEOTIDE SEQUENCE</scope>
    <source>
        <strain evidence="2">IN212</strain>
    </source>
</reference>
<feature type="non-terminal residue" evidence="2">
    <location>
        <position position="1"/>
    </location>
</feature>
<dbReference type="SUPFAM" id="SSF54631">
    <property type="entry name" value="CBS-domain pair"/>
    <property type="match status" value="1"/>
</dbReference>
<dbReference type="EMBL" id="CAJVPZ010044571">
    <property type="protein sequence ID" value="CAG8767754.1"/>
    <property type="molecule type" value="Genomic_DNA"/>
</dbReference>
<name>A0A9N9J7T1_9GLOM</name>
<accession>A0A9N9J7T1</accession>